<dbReference type="AlphaFoldDB" id="A0A7G5EFJ6"/>
<accession>A0A7G5EFJ6</accession>
<dbReference type="Gene3D" id="3.40.1230.10">
    <property type="entry name" value="MTH938-like"/>
    <property type="match status" value="1"/>
</dbReference>
<protein>
    <submittedName>
        <fullName evidence="1">Mth938-like domain-containing protein</fullName>
    </submittedName>
</protein>
<gene>
    <name evidence="1" type="ORF">HS961_07895</name>
</gene>
<dbReference type="SUPFAM" id="SSF64076">
    <property type="entry name" value="MTH938-like"/>
    <property type="match status" value="1"/>
</dbReference>
<dbReference type="RefSeq" id="WP_182327180.1">
    <property type="nucleotide sequence ID" value="NZ_CP058554.1"/>
</dbReference>
<name>A0A7G5EFJ6_9BURK</name>
<dbReference type="PANTHER" id="PTHR21192">
    <property type="entry name" value="NUCLEAR PROTEIN E3-3"/>
    <property type="match status" value="1"/>
</dbReference>
<organism evidence="1 2">
    <name type="scientific">Comamonas piscis</name>
    <dbReference type="NCBI Taxonomy" id="1562974"/>
    <lineage>
        <taxon>Bacteria</taxon>
        <taxon>Pseudomonadati</taxon>
        <taxon>Pseudomonadota</taxon>
        <taxon>Betaproteobacteria</taxon>
        <taxon>Burkholderiales</taxon>
        <taxon>Comamonadaceae</taxon>
        <taxon>Comamonas</taxon>
    </lineage>
</organism>
<dbReference type="PANTHER" id="PTHR21192:SF2">
    <property type="entry name" value="NADH DEHYDROGENASE [UBIQUINONE] 1 ALPHA SUBCOMPLEX ASSEMBLY FACTOR 3"/>
    <property type="match status" value="1"/>
</dbReference>
<reference evidence="1 2" key="1">
    <citation type="journal article" date="2020" name="G3 (Bethesda)">
        <title>CeMbio - The Caenorhabditis elegans Microbiome Resource.</title>
        <authorList>
            <person name="Dirksen P."/>
            <person name="Assie A."/>
            <person name="Zimmermann J."/>
            <person name="Zhang F."/>
            <person name="Tietje A.M."/>
            <person name="Marsh S.A."/>
            <person name="Felix M.A."/>
            <person name="Shapira M."/>
            <person name="Kaleta C."/>
            <person name="Schulenburg H."/>
            <person name="Samuel B."/>
        </authorList>
    </citation>
    <scope>NUCLEOTIDE SEQUENCE [LARGE SCALE GENOMIC DNA]</scope>
    <source>
        <strain evidence="1 2">BIGb0172</strain>
    </source>
</reference>
<dbReference type="InterPro" id="IPR036748">
    <property type="entry name" value="MTH938-like_sf"/>
</dbReference>
<dbReference type="EMBL" id="CP058554">
    <property type="protein sequence ID" value="QMV72771.1"/>
    <property type="molecule type" value="Genomic_DNA"/>
</dbReference>
<dbReference type="KEGG" id="cpis:HS961_07895"/>
<dbReference type="Pfam" id="PF04430">
    <property type="entry name" value="DUF498"/>
    <property type="match status" value="1"/>
</dbReference>
<proteinExistence type="predicted"/>
<dbReference type="InterPro" id="IPR007523">
    <property type="entry name" value="NDUFAF3/AAMDC"/>
</dbReference>
<evidence type="ECO:0000313" key="1">
    <source>
        <dbReference type="EMBL" id="QMV72771.1"/>
    </source>
</evidence>
<keyword evidence="2" id="KW-1185">Reference proteome</keyword>
<sequence length="126" mass="13704">MKFQPDKSDTLTITGYGPGWLAVDQQRHSTSLVVGSNGSLQVWDCTRFEDLGPAHFAQLAEAEVETIIFGSGNRLRFPSPAWLAPLIAKRIGFETMDTPAACRTYNVLAGEGRKVLLAALVEPAEL</sequence>
<dbReference type="Proteomes" id="UP000515240">
    <property type="component" value="Chromosome"/>
</dbReference>
<evidence type="ECO:0000313" key="2">
    <source>
        <dbReference type="Proteomes" id="UP000515240"/>
    </source>
</evidence>
<dbReference type="CDD" id="cd05560">
    <property type="entry name" value="Xcc1710_like"/>
    <property type="match status" value="1"/>
</dbReference>